<dbReference type="Pfam" id="PF01497">
    <property type="entry name" value="Peripla_BP_2"/>
    <property type="match status" value="1"/>
</dbReference>
<dbReference type="InterPro" id="IPR002491">
    <property type="entry name" value="ABC_transptr_periplasmic_BD"/>
</dbReference>
<dbReference type="PROSITE" id="PS50983">
    <property type="entry name" value="FE_B12_PBP"/>
    <property type="match status" value="1"/>
</dbReference>
<sequence length="216" mass="24947">MLDTNVELIIAAHRHLHEYGLNPEHLRVVAPIVEISWMEMGWKEHLRRIAQAIQRSDRAEQWLAAFEQEEQVARSLIQQCEVANDIITILVIKPDELLVYGARNVGYVIYQSLGLQPPELIGQEMKRLGDQFHSISIEVSELEDYAGSRLLVAVFPDEKGSTAHSEMIFKSLYWSRLPAVQRKRVHLLDRDEWLPYNPVSIRLQLQRAVALFTSNQ</sequence>
<proteinExistence type="inferred from homology"/>
<dbReference type="EMBL" id="JAUSWA010000008">
    <property type="protein sequence ID" value="MDQ0493619.1"/>
    <property type="molecule type" value="Genomic_DNA"/>
</dbReference>
<comment type="caution">
    <text evidence="6">The sequence shown here is derived from an EMBL/GenBank/DDBJ whole genome shotgun (WGS) entry which is preliminary data.</text>
</comment>
<dbReference type="PANTHER" id="PTHR30532:SF26">
    <property type="entry name" value="IRON(3+)-HYDROXAMATE-BINDING PROTEIN FHUD"/>
    <property type="match status" value="1"/>
</dbReference>
<comment type="similarity">
    <text evidence="2">Belongs to the bacterial solute-binding protein 8 family.</text>
</comment>
<dbReference type="SUPFAM" id="SSF53807">
    <property type="entry name" value="Helical backbone' metal receptor"/>
    <property type="match status" value="1"/>
</dbReference>
<dbReference type="PANTHER" id="PTHR30532">
    <property type="entry name" value="IRON III DICITRATE-BINDING PERIPLASMIC PROTEIN"/>
    <property type="match status" value="1"/>
</dbReference>
<comment type="subcellular location">
    <subcellularLocation>
        <location evidence="1">Cell envelope</location>
    </subcellularLocation>
</comment>
<evidence type="ECO:0000259" key="5">
    <source>
        <dbReference type="PROSITE" id="PS50983"/>
    </source>
</evidence>
<name>A0ABU0KWG1_9BACL</name>
<evidence type="ECO:0000313" key="6">
    <source>
        <dbReference type="EMBL" id="MDQ0493619.1"/>
    </source>
</evidence>
<evidence type="ECO:0000256" key="3">
    <source>
        <dbReference type="ARBA" id="ARBA00022448"/>
    </source>
</evidence>
<keyword evidence="3" id="KW-0813">Transport</keyword>
<dbReference type="Proteomes" id="UP001242811">
    <property type="component" value="Unassembled WGS sequence"/>
</dbReference>
<organism evidence="6 7">
    <name type="scientific">Paenibacillus brasilensis</name>
    <dbReference type="NCBI Taxonomy" id="128574"/>
    <lineage>
        <taxon>Bacteria</taxon>
        <taxon>Bacillati</taxon>
        <taxon>Bacillota</taxon>
        <taxon>Bacilli</taxon>
        <taxon>Bacillales</taxon>
        <taxon>Paenibacillaceae</taxon>
        <taxon>Paenibacillus</taxon>
    </lineage>
</organism>
<evidence type="ECO:0000256" key="4">
    <source>
        <dbReference type="ARBA" id="ARBA00022729"/>
    </source>
</evidence>
<protein>
    <submittedName>
        <fullName evidence="6">ABC-type Fe3+-hydroxamate transport system substrate-binding protein</fullName>
    </submittedName>
</protein>
<keyword evidence="4" id="KW-0732">Signal</keyword>
<dbReference type="RefSeq" id="WP_244315777.1">
    <property type="nucleotide sequence ID" value="NZ_CP045298.1"/>
</dbReference>
<keyword evidence="7" id="KW-1185">Reference proteome</keyword>
<dbReference type="InterPro" id="IPR051313">
    <property type="entry name" value="Bact_iron-sidero_bind"/>
</dbReference>
<gene>
    <name evidence="6" type="ORF">QOZ95_001777</name>
</gene>
<evidence type="ECO:0000313" key="7">
    <source>
        <dbReference type="Proteomes" id="UP001242811"/>
    </source>
</evidence>
<evidence type="ECO:0000256" key="2">
    <source>
        <dbReference type="ARBA" id="ARBA00008814"/>
    </source>
</evidence>
<accession>A0ABU0KWG1</accession>
<dbReference type="Gene3D" id="3.40.50.1980">
    <property type="entry name" value="Nitrogenase molybdenum iron protein domain"/>
    <property type="match status" value="1"/>
</dbReference>
<evidence type="ECO:0000256" key="1">
    <source>
        <dbReference type="ARBA" id="ARBA00004196"/>
    </source>
</evidence>
<reference evidence="6 7" key="1">
    <citation type="submission" date="2023-07" db="EMBL/GenBank/DDBJ databases">
        <title>Genomic Encyclopedia of Type Strains, Phase IV (KMG-IV): sequencing the most valuable type-strain genomes for metagenomic binning, comparative biology and taxonomic classification.</title>
        <authorList>
            <person name="Goeker M."/>
        </authorList>
    </citation>
    <scope>NUCLEOTIDE SEQUENCE [LARGE SCALE GENOMIC DNA]</scope>
    <source>
        <strain evidence="6 7">DSM 14914</strain>
    </source>
</reference>
<feature type="domain" description="Fe/B12 periplasmic-binding" evidence="5">
    <location>
        <begin position="1"/>
        <end position="216"/>
    </location>
</feature>